<keyword evidence="1" id="KW-0472">Membrane</keyword>
<accession>A0A934IQ92</accession>
<dbReference type="RefSeq" id="WP_198876061.1">
    <property type="nucleotide sequence ID" value="NZ_JAEKMH010000002.1"/>
</dbReference>
<keyword evidence="1" id="KW-1133">Transmembrane helix</keyword>
<keyword evidence="3" id="KW-1185">Reference proteome</keyword>
<evidence type="ECO:0000256" key="1">
    <source>
        <dbReference type="SAM" id="Phobius"/>
    </source>
</evidence>
<dbReference type="AlphaFoldDB" id="A0A934IQ92"/>
<reference evidence="2" key="1">
    <citation type="submission" date="2020-12" db="EMBL/GenBank/DDBJ databases">
        <title>Devosia sp. MSA67 isolated from Mo River.</title>
        <authorList>
            <person name="Ma F."/>
            <person name="Zi Z."/>
        </authorList>
    </citation>
    <scope>NUCLEOTIDE SEQUENCE</scope>
    <source>
        <strain evidence="2">MSA67</strain>
    </source>
</reference>
<gene>
    <name evidence="2" type="ORF">JEQ47_08930</name>
</gene>
<name>A0A934IQ92_9HYPH</name>
<evidence type="ECO:0000313" key="2">
    <source>
        <dbReference type="EMBL" id="MBJ3784839.1"/>
    </source>
</evidence>
<dbReference type="EMBL" id="JAEKMH010000002">
    <property type="protein sequence ID" value="MBJ3784839.1"/>
    <property type="molecule type" value="Genomic_DNA"/>
</dbReference>
<evidence type="ECO:0000313" key="3">
    <source>
        <dbReference type="Proteomes" id="UP000602124"/>
    </source>
</evidence>
<protein>
    <submittedName>
        <fullName evidence="2">Uncharacterized protein</fullName>
    </submittedName>
</protein>
<keyword evidence="1" id="KW-0812">Transmembrane</keyword>
<dbReference type="Proteomes" id="UP000602124">
    <property type="component" value="Unassembled WGS sequence"/>
</dbReference>
<comment type="caution">
    <text evidence="2">The sequence shown here is derived from an EMBL/GenBank/DDBJ whole genome shotgun (WGS) entry which is preliminary data.</text>
</comment>
<organism evidence="2 3">
    <name type="scientific">Devosia sediminis</name>
    <dbReference type="NCBI Taxonomy" id="2798801"/>
    <lineage>
        <taxon>Bacteria</taxon>
        <taxon>Pseudomonadati</taxon>
        <taxon>Pseudomonadota</taxon>
        <taxon>Alphaproteobacteria</taxon>
        <taxon>Hyphomicrobiales</taxon>
        <taxon>Devosiaceae</taxon>
        <taxon>Devosia</taxon>
    </lineage>
</organism>
<proteinExistence type="predicted"/>
<feature type="transmembrane region" description="Helical" evidence="1">
    <location>
        <begin position="33"/>
        <end position="55"/>
    </location>
</feature>
<sequence length="61" mass="6218">MTMFITLLGGLSLVCGAMVLLYGLGAFGLVPSGMVLALTLVGLALMIVGFAGVWLSRRASS</sequence>